<evidence type="ECO:0000256" key="2">
    <source>
        <dbReference type="ARBA" id="ARBA00010690"/>
    </source>
</evidence>
<dbReference type="Gene3D" id="3.40.1690.10">
    <property type="entry name" value="secretion proteins EscU"/>
    <property type="match status" value="1"/>
</dbReference>
<feature type="transmembrane region" description="Helical" evidence="12">
    <location>
        <begin position="93"/>
        <end position="115"/>
    </location>
</feature>
<keyword evidence="7 12" id="KW-1005">Bacterial flagellum biogenesis</keyword>
<evidence type="ECO:0000256" key="5">
    <source>
        <dbReference type="ARBA" id="ARBA00022475"/>
    </source>
</evidence>
<evidence type="ECO:0000256" key="12">
    <source>
        <dbReference type="RuleBase" id="RU364091"/>
    </source>
</evidence>
<proteinExistence type="inferred from homology"/>
<comment type="subcellular location">
    <subcellularLocation>
        <location evidence="1">Cell membrane</location>
        <topology evidence="1">Multi-pass membrane protein</topology>
    </subcellularLocation>
</comment>
<gene>
    <name evidence="12 14" type="primary">flhB</name>
    <name evidence="14" type="ORF">KKP3000_000218</name>
</gene>
<evidence type="ECO:0000256" key="4">
    <source>
        <dbReference type="ARBA" id="ARBA00022448"/>
    </source>
</evidence>
<keyword evidence="6 12" id="KW-0812">Transmembrane</keyword>
<evidence type="ECO:0000256" key="3">
    <source>
        <dbReference type="ARBA" id="ARBA00021622"/>
    </source>
</evidence>
<feature type="region of interest" description="Disordered" evidence="13">
    <location>
        <begin position="12"/>
        <end position="33"/>
    </location>
</feature>
<dbReference type="Pfam" id="PF01312">
    <property type="entry name" value="Bac_export_2"/>
    <property type="match status" value="1"/>
</dbReference>
<keyword evidence="10 12" id="KW-0472">Membrane</keyword>
<dbReference type="InterPro" id="IPR029025">
    <property type="entry name" value="T3SS_substrate_exporter_C"/>
</dbReference>
<comment type="similarity">
    <text evidence="2 12">Belongs to the type III secretion exporter family.</text>
</comment>
<dbReference type="NCBIfam" id="TIGR00328">
    <property type="entry name" value="flhB"/>
    <property type="match status" value="1"/>
</dbReference>
<organism evidence="14 15">
    <name type="scientific">Alicyclobacillus fastidiosus</name>
    <dbReference type="NCBI Taxonomy" id="392011"/>
    <lineage>
        <taxon>Bacteria</taxon>
        <taxon>Bacillati</taxon>
        <taxon>Bacillota</taxon>
        <taxon>Bacilli</taxon>
        <taxon>Bacillales</taxon>
        <taxon>Alicyclobacillaceae</taxon>
        <taxon>Alicyclobacillus</taxon>
    </lineage>
</organism>
<evidence type="ECO:0000256" key="10">
    <source>
        <dbReference type="ARBA" id="ARBA00023136"/>
    </source>
</evidence>
<dbReference type="Proteomes" id="UP001579974">
    <property type="component" value="Unassembled WGS sequence"/>
</dbReference>
<dbReference type="InterPro" id="IPR006135">
    <property type="entry name" value="T3SS_substrate_exporter"/>
</dbReference>
<dbReference type="PRINTS" id="PR00950">
    <property type="entry name" value="TYPE3IMSPROT"/>
</dbReference>
<evidence type="ECO:0000313" key="15">
    <source>
        <dbReference type="Proteomes" id="UP001579974"/>
    </source>
</evidence>
<dbReference type="PANTHER" id="PTHR30531:SF12">
    <property type="entry name" value="FLAGELLAR BIOSYNTHETIC PROTEIN FLHB"/>
    <property type="match status" value="1"/>
</dbReference>
<accession>A0ABV5AHW6</accession>
<evidence type="ECO:0000256" key="8">
    <source>
        <dbReference type="ARBA" id="ARBA00022927"/>
    </source>
</evidence>
<comment type="caution">
    <text evidence="14">The sequence shown here is derived from an EMBL/GenBank/DDBJ whole genome shotgun (WGS) entry which is preliminary data.</text>
</comment>
<keyword evidence="14" id="KW-0966">Cell projection</keyword>
<reference evidence="14 15" key="1">
    <citation type="journal article" date="2024" name="Int. J. Mol. Sci.">
        <title>Exploration of Alicyclobacillus spp. Genome in Search of Antibiotic Resistance.</title>
        <authorList>
            <person name="Bucka-Kolendo J."/>
            <person name="Kiousi D.E."/>
            <person name="Dekowska A."/>
            <person name="Mikolajczuk-Szczyrba A."/>
            <person name="Karadedos D.M."/>
            <person name="Michael P."/>
            <person name="Galanis A."/>
            <person name="Sokolowska B."/>
        </authorList>
    </citation>
    <scope>NUCLEOTIDE SEQUENCE [LARGE SCALE GENOMIC DNA]</scope>
    <source>
        <strain evidence="14 15">KKP 3000</strain>
    </source>
</reference>
<protein>
    <recommendedName>
        <fullName evidence="3 12">Flagellar biosynthetic protein FlhB</fullName>
    </recommendedName>
</protein>
<dbReference type="EMBL" id="JBDXSU010000011">
    <property type="protein sequence ID" value="MFB5191445.1"/>
    <property type="molecule type" value="Genomic_DNA"/>
</dbReference>
<evidence type="ECO:0000256" key="7">
    <source>
        <dbReference type="ARBA" id="ARBA00022795"/>
    </source>
</evidence>
<sequence>MVVLQLQRFASGEKTERATPKRRDEARREGNVSRSPELTSALALTAILVALRVSGPMIWGSWQSLMERDFTMQIPTDWTVSAVTGMLLVQGSMAVRALLPVVGIALVIGVAVAVAQVRPMFVPKLLAPKFSRIQPMEGFKRMFSARTLVELCKSLLKLTIIGLVGYSVVVPSASRIRSFSEMDVTQLPYAVGSMVFSLGIRIAAAMVMLAFFDFLYQRFEYERGLRMTKQDVKDELKQMEGNQEVKGVIRRRARQMAFRRMMQEVPKADVIVTNPTHFAIALRYDSASMAAPQVVAKGADLLAQRIKARAAEVGVPMVENRPLAQTLYRVAEVGDAIPADLFQAVAEVLAQVYRLKQVPRR</sequence>
<evidence type="ECO:0000256" key="1">
    <source>
        <dbReference type="ARBA" id="ARBA00004651"/>
    </source>
</evidence>
<feature type="transmembrane region" description="Helical" evidence="12">
    <location>
        <begin position="148"/>
        <end position="169"/>
    </location>
</feature>
<keyword evidence="14" id="KW-0969">Cilium</keyword>
<feature type="transmembrane region" description="Helical" evidence="12">
    <location>
        <begin position="41"/>
        <end position="62"/>
    </location>
</feature>
<dbReference type="Gene3D" id="6.10.250.2080">
    <property type="match status" value="1"/>
</dbReference>
<evidence type="ECO:0000256" key="11">
    <source>
        <dbReference type="ARBA" id="ARBA00023225"/>
    </source>
</evidence>
<name>A0ABV5AHW6_9BACL</name>
<dbReference type="SUPFAM" id="SSF160544">
    <property type="entry name" value="EscU C-terminal domain-like"/>
    <property type="match status" value="1"/>
</dbReference>
<dbReference type="PANTHER" id="PTHR30531">
    <property type="entry name" value="FLAGELLAR BIOSYNTHETIC PROTEIN FLHB"/>
    <property type="match status" value="1"/>
</dbReference>
<feature type="transmembrane region" description="Helical" evidence="12">
    <location>
        <begin position="189"/>
        <end position="216"/>
    </location>
</feature>
<keyword evidence="11 12" id="KW-1006">Bacterial flagellum protein export</keyword>
<dbReference type="RefSeq" id="WP_275472915.1">
    <property type="nucleotide sequence ID" value="NZ_CP162940.1"/>
</dbReference>
<feature type="compositionally biased region" description="Basic and acidic residues" evidence="13">
    <location>
        <begin position="12"/>
        <end position="31"/>
    </location>
</feature>
<dbReference type="InterPro" id="IPR006136">
    <property type="entry name" value="FlhB"/>
</dbReference>
<evidence type="ECO:0000256" key="13">
    <source>
        <dbReference type="SAM" id="MobiDB-lite"/>
    </source>
</evidence>
<keyword evidence="8 12" id="KW-0653">Protein transport</keyword>
<keyword evidence="5 12" id="KW-1003">Cell membrane</keyword>
<keyword evidence="15" id="KW-1185">Reference proteome</keyword>
<comment type="function">
    <text evidence="12">Required for formation of the rod structure in the basal body of the flagellar apparatus. Together with FliI and FliH, may constitute the export apparatus of flagellin.</text>
</comment>
<evidence type="ECO:0000313" key="14">
    <source>
        <dbReference type="EMBL" id="MFB5191445.1"/>
    </source>
</evidence>
<evidence type="ECO:0000256" key="6">
    <source>
        <dbReference type="ARBA" id="ARBA00022692"/>
    </source>
</evidence>
<keyword evidence="14" id="KW-0282">Flagellum</keyword>
<evidence type="ECO:0000256" key="9">
    <source>
        <dbReference type="ARBA" id="ARBA00022989"/>
    </source>
</evidence>
<keyword evidence="4 12" id="KW-0813">Transport</keyword>
<keyword evidence="9 12" id="KW-1133">Transmembrane helix</keyword>